<comment type="caution">
    <text evidence="3">The sequence shown here is derived from an EMBL/GenBank/DDBJ whole genome shotgun (WGS) entry which is preliminary data.</text>
</comment>
<dbReference type="AlphaFoldDB" id="A0A225DUM7"/>
<dbReference type="InterPro" id="IPR009012">
    <property type="entry name" value="GrpE_head"/>
</dbReference>
<protein>
    <recommendedName>
        <fullName evidence="5">Heat shock protein GrpE</fullName>
    </recommendedName>
</protein>
<reference evidence="4" key="1">
    <citation type="submission" date="2017-06" db="EMBL/GenBank/DDBJ databases">
        <title>Genome analysis of Fimbriiglobus ruber SP5, the first member of the order Planctomycetales with confirmed chitinolytic capability.</title>
        <authorList>
            <person name="Ravin N.V."/>
            <person name="Rakitin A.L."/>
            <person name="Ivanova A.A."/>
            <person name="Beletsky A.V."/>
            <person name="Kulichevskaya I.S."/>
            <person name="Mardanov A.V."/>
            <person name="Dedysh S.N."/>
        </authorList>
    </citation>
    <scope>NUCLEOTIDE SEQUENCE [LARGE SCALE GENOMIC DNA]</scope>
    <source>
        <strain evidence="4">SP5</strain>
    </source>
</reference>
<dbReference type="SUPFAM" id="SSF51064">
    <property type="entry name" value="Head domain of nucleotide exchange factor GrpE"/>
    <property type="match status" value="1"/>
</dbReference>
<evidence type="ECO:0008006" key="5">
    <source>
        <dbReference type="Google" id="ProtNLM"/>
    </source>
</evidence>
<dbReference type="InterPro" id="IPR000740">
    <property type="entry name" value="GrpE"/>
</dbReference>
<name>A0A225DUM7_9BACT</name>
<accession>A0A225DUM7</accession>
<dbReference type="GO" id="GO:0006457">
    <property type="term" value="P:protein folding"/>
    <property type="evidence" value="ECO:0007669"/>
    <property type="project" value="InterPro"/>
</dbReference>
<dbReference type="GO" id="GO:0000774">
    <property type="term" value="F:adenyl-nucleotide exchange factor activity"/>
    <property type="evidence" value="ECO:0007669"/>
    <property type="project" value="InterPro"/>
</dbReference>
<keyword evidence="1" id="KW-0143">Chaperone</keyword>
<evidence type="ECO:0000313" key="3">
    <source>
        <dbReference type="EMBL" id="OWK45031.1"/>
    </source>
</evidence>
<evidence type="ECO:0000256" key="1">
    <source>
        <dbReference type="ARBA" id="ARBA00023186"/>
    </source>
</evidence>
<dbReference type="EMBL" id="NIDE01000002">
    <property type="protein sequence ID" value="OWK45031.1"/>
    <property type="molecule type" value="Genomic_DNA"/>
</dbReference>
<sequence length="239" mass="26150">MVAQFVALRHEVNLQTRAARTAVEQTCEALKLLNQPAKPAADPDEPVRPFVKALIDIADALTIAGRQVERTRTALEPLLEDLTGSSLPEPPDLPPADEPAAPEATDRPGFFARMFGAAPAPGRPPAGNDGAWVQWAEDVEAADAERAQRAEAADEKLRPLLAGLGDGYAMSLRRVDRVLPQFDIEPIDCVGQVFDPELMEVLEVLTDPDQPSGTVAEEVRRGYRWRGKLFRFAQVKVVR</sequence>
<organism evidence="3 4">
    <name type="scientific">Fimbriiglobus ruber</name>
    <dbReference type="NCBI Taxonomy" id="1908690"/>
    <lineage>
        <taxon>Bacteria</taxon>
        <taxon>Pseudomonadati</taxon>
        <taxon>Planctomycetota</taxon>
        <taxon>Planctomycetia</taxon>
        <taxon>Gemmatales</taxon>
        <taxon>Gemmataceae</taxon>
        <taxon>Fimbriiglobus</taxon>
    </lineage>
</organism>
<dbReference type="GO" id="GO:0051087">
    <property type="term" value="F:protein-folding chaperone binding"/>
    <property type="evidence" value="ECO:0007669"/>
    <property type="project" value="InterPro"/>
</dbReference>
<gene>
    <name evidence="3" type="ORF">FRUB_01362</name>
</gene>
<dbReference type="GO" id="GO:0042803">
    <property type="term" value="F:protein homodimerization activity"/>
    <property type="evidence" value="ECO:0007669"/>
    <property type="project" value="InterPro"/>
</dbReference>
<dbReference type="Gene3D" id="2.30.22.10">
    <property type="entry name" value="Head domain of nucleotide exchange factor GrpE"/>
    <property type="match status" value="1"/>
</dbReference>
<dbReference type="Pfam" id="PF01025">
    <property type="entry name" value="GrpE"/>
    <property type="match status" value="1"/>
</dbReference>
<feature type="compositionally biased region" description="Pro residues" evidence="2">
    <location>
        <begin position="88"/>
        <end position="97"/>
    </location>
</feature>
<dbReference type="GO" id="GO:0051082">
    <property type="term" value="F:unfolded protein binding"/>
    <property type="evidence" value="ECO:0007669"/>
    <property type="project" value="TreeGrafter"/>
</dbReference>
<dbReference type="PANTHER" id="PTHR21237">
    <property type="entry name" value="GRPE PROTEIN"/>
    <property type="match status" value="1"/>
</dbReference>
<evidence type="ECO:0000313" key="4">
    <source>
        <dbReference type="Proteomes" id="UP000214646"/>
    </source>
</evidence>
<dbReference type="Proteomes" id="UP000214646">
    <property type="component" value="Unassembled WGS sequence"/>
</dbReference>
<keyword evidence="4" id="KW-1185">Reference proteome</keyword>
<dbReference type="PANTHER" id="PTHR21237:SF23">
    <property type="entry name" value="GRPE PROTEIN HOMOLOG, MITOCHONDRIAL"/>
    <property type="match status" value="1"/>
</dbReference>
<evidence type="ECO:0000256" key="2">
    <source>
        <dbReference type="SAM" id="MobiDB-lite"/>
    </source>
</evidence>
<feature type="region of interest" description="Disordered" evidence="2">
    <location>
        <begin position="82"/>
        <end position="106"/>
    </location>
</feature>
<proteinExistence type="predicted"/>